<dbReference type="EMBL" id="WAIE01000003">
    <property type="protein sequence ID" value="KAB1441696.1"/>
    <property type="molecule type" value="Genomic_DNA"/>
</dbReference>
<accession>A0A6N6N1K4</accession>
<evidence type="ECO:0000313" key="1">
    <source>
        <dbReference type="EMBL" id="KAB1441696.1"/>
    </source>
</evidence>
<dbReference type="OrthoDB" id="5445923at2"/>
<dbReference type="RefSeq" id="WP_151150788.1">
    <property type="nucleotide sequence ID" value="NZ_WAIE01000003.1"/>
</dbReference>
<comment type="caution">
    <text evidence="1">The sequence shown here is derived from an EMBL/GenBank/DDBJ whole genome shotgun (WGS) entry which is preliminary data.</text>
</comment>
<keyword evidence="2" id="KW-1185">Reference proteome</keyword>
<name>A0A6N6N1K4_9BACT</name>
<sequence length="296" mass="33222">MSDAKLAWNGVSLVVPGLWEPAAIERRYLRLEERGMPRADIQWRRVRGPFDAGRHVRRLAKRFRRDEVRMVEPEGPWLRPFERLRESGLAAAHVQWQGGCGGVVHNPATGLAATLQFHDLADHSGSVDIAAGVLASFRDHWAGATLPWRMFGMRARTPSDFLLHGFSFMPGKSLVTLRRPKRMPAVDAPDRDIGRGPGVLLELERLVPADVVLGDRPVSLWAAEYCSERIQGETREQGQGIAWNSLRKRFLRRPVLSMGRIWHDASRNALLGVYASGDIPLDNHQFDEVCAQYGAV</sequence>
<proteinExistence type="predicted"/>
<organism evidence="1 2">
    <name type="scientific">Pseudodesulfovibrio senegalensis</name>
    <dbReference type="NCBI Taxonomy" id="1721087"/>
    <lineage>
        <taxon>Bacteria</taxon>
        <taxon>Pseudomonadati</taxon>
        <taxon>Thermodesulfobacteriota</taxon>
        <taxon>Desulfovibrionia</taxon>
        <taxon>Desulfovibrionales</taxon>
        <taxon>Desulfovibrionaceae</taxon>
    </lineage>
</organism>
<evidence type="ECO:0000313" key="2">
    <source>
        <dbReference type="Proteomes" id="UP000438699"/>
    </source>
</evidence>
<reference evidence="1 2" key="1">
    <citation type="journal article" date="2017" name="Int. J. Syst. Evol. Microbiol.">
        <title>Desulfovibrio senegalensis sp. nov., a mesophilic sulfate reducer isolated from marine sediment.</title>
        <authorList>
            <person name="Thioye A."/>
            <person name="Gam Z.B.A."/>
            <person name="Mbengue M."/>
            <person name="Cayol J.L."/>
            <person name="Joseph-Bartoli M."/>
            <person name="Toure-Kane C."/>
            <person name="Labat M."/>
        </authorList>
    </citation>
    <scope>NUCLEOTIDE SEQUENCE [LARGE SCALE GENOMIC DNA]</scope>
    <source>
        <strain evidence="1 2">DSM 101509</strain>
    </source>
</reference>
<gene>
    <name evidence="1" type="ORF">F8A88_08855</name>
</gene>
<protein>
    <submittedName>
        <fullName evidence="1">Uncharacterized protein</fullName>
    </submittedName>
</protein>
<dbReference type="Proteomes" id="UP000438699">
    <property type="component" value="Unassembled WGS sequence"/>
</dbReference>
<dbReference type="AlphaFoldDB" id="A0A6N6N1K4"/>